<reference evidence="1" key="1">
    <citation type="submission" date="2019-01" db="EMBL/GenBank/DDBJ databases">
        <authorList>
            <person name="Hylling O."/>
            <person name="Carstens A.B."/>
            <person name="Hansen L.H."/>
        </authorList>
    </citation>
    <scope>NUCLEOTIDE SEQUENCE [LARGE SCALE GENOMIC DNA]</scope>
</reference>
<proteinExistence type="predicted"/>
<dbReference type="Proteomes" id="UP000293575">
    <property type="component" value="Segment"/>
</dbReference>
<evidence type="ECO:0000313" key="1">
    <source>
        <dbReference type="EMBL" id="QBJ04456.1"/>
    </source>
</evidence>
<keyword evidence="2" id="KW-1185">Reference proteome</keyword>
<protein>
    <submittedName>
        <fullName evidence="1">Uncharacterized protein</fullName>
    </submittedName>
</protein>
<accession>A0A481W5U7</accession>
<dbReference type="EMBL" id="MK473373">
    <property type="protein sequence ID" value="QBJ04456.1"/>
    <property type="molecule type" value="Genomic_DNA"/>
</dbReference>
<sequence>MTVFLTDPQNIRTVYYHLQGRDLSVSQIAAVQRDGLDPEVADKLPAKFEELDRNGFEFSCDTTEPEGRQWEWQHADYGHSADFDNLAAAVKNAYWHHVDLYQDIYRLSKDGFSVVPFGDPETFYWRYVKSGRVSPLFPTEEGAWRDCKRDDEEVRRKIHDHFRPDEHGAAHRSQGRTFKEAIRDHARLFESIHAMEPMLEEAGFEITDQHWKMRGENCRTVVQGGRSKVIRSALVAWSEANPAQFRASIEALDKVSEPAAFGTDHLEAWLREAGYQVTDGGWNHPDVEHIHLIQGGRSCVVLAAWAHYMRTHARPLTAEESQALQAMTKPVQVWGGDVPPPVGTTVWVTPHNASWGFTSINKVKAKVLGYHDEYVWLRLTQKVGMVQSIFITTRVDKVSFSVCGSEADGQ</sequence>
<evidence type="ECO:0000313" key="2">
    <source>
        <dbReference type="Proteomes" id="UP000293575"/>
    </source>
</evidence>
<dbReference type="GeneID" id="55011884"/>
<dbReference type="RefSeq" id="YP_009820448.1">
    <property type="nucleotide sequence ID" value="NC_048166.1"/>
</dbReference>
<dbReference type="KEGG" id="vg:55011884"/>
<organism evidence="1 2">
    <name type="scientific">Pseudomonas phage Lana</name>
    <dbReference type="NCBI Taxonomy" id="2530172"/>
    <lineage>
        <taxon>Viruses</taxon>
        <taxon>Duplodnaviria</taxon>
        <taxon>Heunggongvirae</taxon>
        <taxon>Uroviricota</taxon>
        <taxon>Caudoviricetes</taxon>
        <taxon>Lanavirus</taxon>
        <taxon>Lanavirus lana</taxon>
    </lineage>
</organism>
<name>A0A481W5U7_9CAUD</name>